<dbReference type="Proteomes" id="UP000190897">
    <property type="component" value="Unassembled WGS sequence"/>
</dbReference>
<gene>
    <name evidence="1" type="ORF">SAMN05660293_05495</name>
</gene>
<evidence type="ECO:0000313" key="1">
    <source>
        <dbReference type="EMBL" id="SKC19604.1"/>
    </source>
</evidence>
<dbReference type="RefSeq" id="WP_141110442.1">
    <property type="nucleotide sequence ID" value="NZ_FUZA01000014.1"/>
</dbReference>
<organism evidence="1 2">
    <name type="scientific">Dyadobacter psychrophilus</name>
    <dbReference type="NCBI Taxonomy" id="651661"/>
    <lineage>
        <taxon>Bacteria</taxon>
        <taxon>Pseudomonadati</taxon>
        <taxon>Bacteroidota</taxon>
        <taxon>Cytophagia</taxon>
        <taxon>Cytophagales</taxon>
        <taxon>Spirosomataceae</taxon>
        <taxon>Dyadobacter</taxon>
    </lineage>
</organism>
<protein>
    <submittedName>
        <fullName evidence="1">Uncharacterized protein</fullName>
    </submittedName>
</protein>
<dbReference type="EMBL" id="FUZA01000014">
    <property type="protein sequence ID" value="SKC19604.1"/>
    <property type="molecule type" value="Genomic_DNA"/>
</dbReference>
<name>A0A1T5HG41_9BACT</name>
<accession>A0A1T5HG41</accession>
<sequence>MKASIYVGYEEIGKTNFSVTDESMGAIGGNLFPNENYEKYKHQIQRHFDKKGISNIEDLNYRIVLEDNTELKPSGGIGIIDCVDFSEILVESAGLDLSKILNKLKDADGIN</sequence>
<evidence type="ECO:0000313" key="2">
    <source>
        <dbReference type="Proteomes" id="UP000190897"/>
    </source>
</evidence>
<reference evidence="2" key="1">
    <citation type="submission" date="2017-02" db="EMBL/GenBank/DDBJ databases">
        <authorList>
            <person name="Varghese N."/>
            <person name="Submissions S."/>
        </authorList>
    </citation>
    <scope>NUCLEOTIDE SEQUENCE [LARGE SCALE GENOMIC DNA]</scope>
    <source>
        <strain evidence="2">DSM 22270</strain>
    </source>
</reference>
<dbReference type="AlphaFoldDB" id="A0A1T5HG41"/>
<dbReference type="OrthoDB" id="1359551at2"/>
<keyword evidence="2" id="KW-1185">Reference proteome</keyword>
<proteinExistence type="predicted"/>